<evidence type="ECO:0000256" key="6">
    <source>
        <dbReference type="ARBA" id="ARBA00011998"/>
    </source>
</evidence>
<keyword evidence="10" id="KW-0479">Metal-binding</keyword>
<dbReference type="PANTHER" id="PTHR43822">
    <property type="entry name" value="HOMOACONITASE, MITOCHONDRIAL-RELATED"/>
    <property type="match status" value="1"/>
</dbReference>
<feature type="region of interest" description="Disordered" evidence="15">
    <location>
        <begin position="69"/>
        <end position="88"/>
    </location>
</feature>
<comment type="subunit">
    <text evidence="5">Heterodimer of LeuC and LeuD.</text>
</comment>
<dbReference type="InterPro" id="IPR050067">
    <property type="entry name" value="IPM_dehydratase_rel_enz"/>
</dbReference>
<evidence type="ECO:0000256" key="14">
    <source>
        <dbReference type="ARBA" id="ARBA00023304"/>
    </source>
</evidence>
<dbReference type="GO" id="GO:0009098">
    <property type="term" value="P:L-leucine biosynthetic process"/>
    <property type="evidence" value="ECO:0007669"/>
    <property type="project" value="UniProtKB-KW"/>
</dbReference>
<evidence type="ECO:0000256" key="11">
    <source>
        <dbReference type="ARBA" id="ARBA00023004"/>
    </source>
</evidence>
<feature type="domain" description="Aconitase/3-isopropylmalate dehydratase large subunit alpha/beta/alpha" evidence="16">
    <location>
        <begin position="7"/>
        <end position="466"/>
    </location>
</feature>
<gene>
    <name evidence="17" type="ORF">SAMN05443245_7694</name>
</gene>
<evidence type="ECO:0000256" key="9">
    <source>
        <dbReference type="ARBA" id="ARBA00022605"/>
    </source>
</evidence>
<keyword evidence="12" id="KW-0411">Iron-sulfur</keyword>
<evidence type="ECO:0000256" key="15">
    <source>
        <dbReference type="SAM" id="MobiDB-lite"/>
    </source>
</evidence>
<evidence type="ECO:0000256" key="13">
    <source>
        <dbReference type="ARBA" id="ARBA00023239"/>
    </source>
</evidence>
<keyword evidence="18" id="KW-1185">Reference proteome</keyword>
<comment type="pathway">
    <text evidence="4">Amino-acid biosynthesis; L-leucine biosynthesis; L-leucine from 3-methyl-2-oxobutanoate: step 2/4.</text>
</comment>
<comment type="function">
    <text evidence="3">Catalyzes the isomerization between 2-isopropylmalate and 3-isopropylmalate, via the formation of 2-isopropylmaleate.</text>
</comment>
<dbReference type="Pfam" id="PF00330">
    <property type="entry name" value="Aconitase"/>
    <property type="match status" value="1"/>
</dbReference>
<evidence type="ECO:0000313" key="17">
    <source>
        <dbReference type="EMBL" id="SDR55466.1"/>
    </source>
</evidence>
<sequence length="479" mass="51135">MGSTFFEKVWNEHIIHSFSERECLLAIDRLVLHDMSGSEALFQLDKSGRVPIKPEMVFSTVDHFIATFPGRGPNDERPVSTGGTGSNKGAGVERMAILRNLSNKFGVNFADVGSRNQGITHVMATEAGIALPGLMIVCGDSHTSTIGGIGAVAWGIGASEAQHVAATQTILQTRPKMMRVTIDGVPGPNTTAKDIALHLIRQIGAQAGVGYAVEFAGSTIRDMPIEGRLTLCNMAIEFSAKMASVPPDEKTFAYLKDRQYAPKGAKWDEAVRHWRTLRSDDDAVFDTEIHLDVTDLKPQVTWGLSPQHTVSLGEDVPDPAQEADPMRRAAMERALAYMQLTPGEPVVGLPIDVAYIGTCTNARLSDLREAAKVLKGHKVAAGIQAVCVPGSSSVRAAAEAEGIDKIFIDAGFVWNESGCFGCTGMPSAQGARTISSANRNFENRGGLQTRTHLASPATVAASALAGRIANVRDFETVGV</sequence>
<keyword evidence="11" id="KW-0408">Iron</keyword>
<dbReference type="OrthoDB" id="9802769at2"/>
<comment type="catalytic activity">
    <reaction evidence="1">
        <text>(2R,3S)-3-isopropylmalate = (2S)-2-isopropylmalate</text>
        <dbReference type="Rhea" id="RHEA:32287"/>
        <dbReference type="ChEBI" id="CHEBI:1178"/>
        <dbReference type="ChEBI" id="CHEBI:35121"/>
        <dbReference type="EC" id="4.2.1.33"/>
    </reaction>
</comment>
<protein>
    <recommendedName>
        <fullName evidence="6">3-isopropylmalate dehydratase</fullName>
        <ecNumber evidence="6">4.2.1.33</ecNumber>
    </recommendedName>
</protein>
<dbReference type="GO" id="GO:0051539">
    <property type="term" value="F:4 iron, 4 sulfur cluster binding"/>
    <property type="evidence" value="ECO:0007669"/>
    <property type="project" value="UniProtKB-KW"/>
</dbReference>
<dbReference type="NCBIfam" id="NF009116">
    <property type="entry name" value="PRK12466.1"/>
    <property type="match status" value="1"/>
</dbReference>
<dbReference type="GO" id="GO:0046872">
    <property type="term" value="F:metal ion binding"/>
    <property type="evidence" value="ECO:0007669"/>
    <property type="project" value="UniProtKB-KW"/>
</dbReference>
<dbReference type="PANTHER" id="PTHR43822:SF9">
    <property type="entry name" value="3-ISOPROPYLMALATE DEHYDRATASE"/>
    <property type="match status" value="1"/>
</dbReference>
<evidence type="ECO:0000256" key="7">
    <source>
        <dbReference type="ARBA" id="ARBA00022430"/>
    </source>
</evidence>
<reference evidence="18" key="1">
    <citation type="submission" date="2016-10" db="EMBL/GenBank/DDBJ databases">
        <authorList>
            <person name="Varghese N."/>
        </authorList>
    </citation>
    <scope>NUCLEOTIDE SEQUENCE [LARGE SCALE GENOMIC DNA]</scope>
    <source>
        <strain evidence="18">GAS106B</strain>
    </source>
</reference>
<keyword evidence="13" id="KW-0456">Lyase</keyword>
<dbReference type="InterPro" id="IPR015931">
    <property type="entry name" value="Acnase/IPM_dHydase_lsu_aba_1/3"/>
</dbReference>
<dbReference type="Proteomes" id="UP000183487">
    <property type="component" value="Unassembled WGS sequence"/>
</dbReference>
<dbReference type="EMBL" id="FNKP01000004">
    <property type="protein sequence ID" value="SDR55466.1"/>
    <property type="molecule type" value="Genomic_DNA"/>
</dbReference>
<dbReference type="PRINTS" id="PR00415">
    <property type="entry name" value="ACONITASE"/>
</dbReference>
<evidence type="ECO:0000256" key="5">
    <source>
        <dbReference type="ARBA" id="ARBA00011271"/>
    </source>
</evidence>
<evidence type="ECO:0000313" key="18">
    <source>
        <dbReference type="Proteomes" id="UP000183487"/>
    </source>
</evidence>
<dbReference type="EC" id="4.2.1.33" evidence="6"/>
<evidence type="ECO:0000256" key="3">
    <source>
        <dbReference type="ARBA" id="ARBA00002695"/>
    </source>
</evidence>
<proteinExistence type="predicted"/>
<dbReference type="Gene3D" id="3.30.499.10">
    <property type="entry name" value="Aconitase, domain 3"/>
    <property type="match status" value="2"/>
</dbReference>
<dbReference type="InterPro" id="IPR036008">
    <property type="entry name" value="Aconitase_4Fe-4S_dom"/>
</dbReference>
<dbReference type="RefSeq" id="WP_074774786.1">
    <property type="nucleotide sequence ID" value="NZ_FNKP01000004.1"/>
</dbReference>
<evidence type="ECO:0000259" key="16">
    <source>
        <dbReference type="Pfam" id="PF00330"/>
    </source>
</evidence>
<dbReference type="PROSITE" id="PS00450">
    <property type="entry name" value="ACONITASE_1"/>
    <property type="match status" value="1"/>
</dbReference>
<dbReference type="InterPro" id="IPR018136">
    <property type="entry name" value="Aconitase_4Fe-4S_BS"/>
</dbReference>
<keyword evidence="8" id="KW-0004">4Fe-4S</keyword>
<evidence type="ECO:0000256" key="1">
    <source>
        <dbReference type="ARBA" id="ARBA00000491"/>
    </source>
</evidence>
<dbReference type="AlphaFoldDB" id="A0A1H1JZR1"/>
<accession>A0A1H1JZR1</accession>
<evidence type="ECO:0000256" key="8">
    <source>
        <dbReference type="ARBA" id="ARBA00022485"/>
    </source>
</evidence>
<evidence type="ECO:0000256" key="10">
    <source>
        <dbReference type="ARBA" id="ARBA00022723"/>
    </source>
</evidence>
<comment type="cofactor">
    <cofactor evidence="2">
        <name>[4Fe-4S] cluster</name>
        <dbReference type="ChEBI" id="CHEBI:49883"/>
    </cofactor>
</comment>
<dbReference type="GO" id="GO:0003861">
    <property type="term" value="F:3-isopropylmalate dehydratase activity"/>
    <property type="evidence" value="ECO:0007669"/>
    <property type="project" value="UniProtKB-EC"/>
</dbReference>
<name>A0A1H1JZR1_9BURK</name>
<evidence type="ECO:0000256" key="12">
    <source>
        <dbReference type="ARBA" id="ARBA00023014"/>
    </source>
</evidence>
<evidence type="ECO:0000256" key="4">
    <source>
        <dbReference type="ARBA" id="ARBA00004729"/>
    </source>
</evidence>
<keyword evidence="7" id="KW-0432">Leucine biosynthesis</keyword>
<organism evidence="17 18">
    <name type="scientific">Paraburkholderia fungorum</name>
    <dbReference type="NCBI Taxonomy" id="134537"/>
    <lineage>
        <taxon>Bacteria</taxon>
        <taxon>Pseudomonadati</taxon>
        <taxon>Pseudomonadota</taxon>
        <taxon>Betaproteobacteria</taxon>
        <taxon>Burkholderiales</taxon>
        <taxon>Burkholderiaceae</taxon>
        <taxon>Paraburkholderia</taxon>
    </lineage>
</organism>
<keyword evidence="14" id="KW-0100">Branched-chain amino acid biosynthesis</keyword>
<dbReference type="NCBIfam" id="NF004016">
    <property type="entry name" value="PRK05478.1"/>
    <property type="match status" value="1"/>
</dbReference>
<dbReference type="InterPro" id="IPR001030">
    <property type="entry name" value="Acoase/IPM_deHydtase_lsu_aba"/>
</dbReference>
<evidence type="ECO:0000256" key="2">
    <source>
        <dbReference type="ARBA" id="ARBA00001966"/>
    </source>
</evidence>
<dbReference type="SUPFAM" id="SSF53732">
    <property type="entry name" value="Aconitase iron-sulfur domain"/>
    <property type="match status" value="1"/>
</dbReference>
<keyword evidence="9" id="KW-0028">Amino-acid biosynthesis</keyword>